<dbReference type="InterPro" id="IPR050392">
    <property type="entry name" value="Collagen/C1q_domain"/>
</dbReference>
<accession>A0AAY5K023</accession>
<comment type="subcellular location">
    <subcellularLocation>
        <location evidence="1">Secreted</location>
        <location evidence="1">Extracellular space</location>
        <location evidence="1">Extracellular matrix</location>
    </subcellularLocation>
</comment>
<dbReference type="PANTHER" id="PTHR15427:SF50">
    <property type="entry name" value="COMPLEMENT C1Q TUMOR NECROSIS FACTOR-RELATED PROTEIN 2-LIKE"/>
    <property type="match status" value="1"/>
</dbReference>
<dbReference type="SMART" id="SM00110">
    <property type="entry name" value="C1Q"/>
    <property type="match status" value="1"/>
</dbReference>
<feature type="compositionally biased region" description="Basic and acidic residues" evidence="5">
    <location>
        <begin position="12"/>
        <end position="21"/>
    </location>
</feature>
<dbReference type="PRINTS" id="PR00007">
    <property type="entry name" value="COMPLEMNTC1Q"/>
</dbReference>
<keyword evidence="3" id="KW-0272">Extracellular matrix</keyword>
<evidence type="ECO:0000259" key="6">
    <source>
        <dbReference type="PROSITE" id="PS50871"/>
    </source>
</evidence>
<feature type="compositionally biased region" description="Low complexity" evidence="5">
    <location>
        <begin position="22"/>
        <end position="31"/>
    </location>
</feature>
<evidence type="ECO:0000256" key="5">
    <source>
        <dbReference type="SAM" id="MobiDB-lite"/>
    </source>
</evidence>
<sequence>MKAFPRGLLMESQEKDAKETTTKQTIGPTTTNPEIWAELRMLSDMVVKQIVELTVTKSKLRYMEARLKDSEDLVDDMKIDLVLTERTVEDLDKENAGKIRRTLEVRLSASEKRVEELKRENADKPKVAFSAGLTDSGFLGGFNSDRRLIYTRVLTNTGLAYDPTTGIFTAPVAGVYYFRFTASDNRSGMFLAIRLDRDGKKVVWNEEHNNGEGHTYISNGVVLELEEGGTVTMHLPRGRGIFDNRDNHSIFSGFLLFPL</sequence>
<reference evidence="7" key="2">
    <citation type="submission" date="2025-08" db="UniProtKB">
        <authorList>
            <consortium name="Ensembl"/>
        </authorList>
    </citation>
    <scope>IDENTIFICATION</scope>
</reference>
<evidence type="ECO:0000256" key="4">
    <source>
        <dbReference type="SAM" id="Coils"/>
    </source>
</evidence>
<evidence type="ECO:0000313" key="7">
    <source>
        <dbReference type="Ensembl" id="ENSELUP00000082354.1"/>
    </source>
</evidence>
<evidence type="ECO:0000256" key="2">
    <source>
        <dbReference type="ARBA" id="ARBA00022525"/>
    </source>
</evidence>
<feature type="coiled-coil region" evidence="4">
    <location>
        <begin position="74"/>
        <end position="120"/>
    </location>
</feature>
<feature type="domain" description="C1q" evidence="6">
    <location>
        <begin position="122"/>
        <end position="259"/>
    </location>
</feature>
<evidence type="ECO:0000256" key="1">
    <source>
        <dbReference type="ARBA" id="ARBA00004498"/>
    </source>
</evidence>
<evidence type="ECO:0000256" key="3">
    <source>
        <dbReference type="ARBA" id="ARBA00022530"/>
    </source>
</evidence>
<organism evidence="7 8">
    <name type="scientific">Esox lucius</name>
    <name type="common">Northern pike</name>
    <dbReference type="NCBI Taxonomy" id="8010"/>
    <lineage>
        <taxon>Eukaryota</taxon>
        <taxon>Metazoa</taxon>
        <taxon>Chordata</taxon>
        <taxon>Craniata</taxon>
        <taxon>Vertebrata</taxon>
        <taxon>Euteleostomi</taxon>
        <taxon>Actinopterygii</taxon>
        <taxon>Neopterygii</taxon>
        <taxon>Teleostei</taxon>
        <taxon>Protacanthopterygii</taxon>
        <taxon>Esociformes</taxon>
        <taxon>Esocidae</taxon>
        <taxon>Esox</taxon>
    </lineage>
</organism>
<name>A0AAY5K023_ESOLU</name>
<dbReference type="InterPro" id="IPR001073">
    <property type="entry name" value="C1q_dom"/>
</dbReference>
<dbReference type="PANTHER" id="PTHR15427">
    <property type="entry name" value="EMILIN ELASTIN MICROFIBRIL INTERFACE-LOCATED PROTEIN ELASTIN MICROFIBRIL INTERFACER"/>
    <property type="match status" value="1"/>
</dbReference>
<reference evidence="7 8" key="1">
    <citation type="submission" date="2020-02" db="EMBL/GenBank/DDBJ databases">
        <title>Esox lucius (northern pike) genome, fEsoLuc1, primary haplotype.</title>
        <authorList>
            <person name="Myers G."/>
            <person name="Karagic N."/>
            <person name="Meyer A."/>
            <person name="Pippel M."/>
            <person name="Reichard M."/>
            <person name="Winkler S."/>
            <person name="Tracey A."/>
            <person name="Sims Y."/>
            <person name="Howe K."/>
            <person name="Rhie A."/>
            <person name="Formenti G."/>
            <person name="Durbin R."/>
            <person name="Fedrigo O."/>
            <person name="Jarvis E.D."/>
        </authorList>
    </citation>
    <scope>NUCLEOTIDE SEQUENCE [LARGE SCALE GENOMIC DNA]</scope>
</reference>
<dbReference type="InterPro" id="IPR008983">
    <property type="entry name" value="Tumour_necrosis_fac-like_dom"/>
</dbReference>
<gene>
    <name evidence="7" type="primary">CLIC6</name>
</gene>
<dbReference type="Pfam" id="PF00386">
    <property type="entry name" value="C1q"/>
    <property type="match status" value="1"/>
</dbReference>
<dbReference type="AlphaFoldDB" id="A0AAY5K023"/>
<dbReference type="PROSITE" id="PS50871">
    <property type="entry name" value="C1Q"/>
    <property type="match status" value="1"/>
</dbReference>
<evidence type="ECO:0000313" key="8">
    <source>
        <dbReference type="Proteomes" id="UP000265140"/>
    </source>
</evidence>
<dbReference type="SUPFAM" id="SSF49842">
    <property type="entry name" value="TNF-like"/>
    <property type="match status" value="1"/>
</dbReference>
<keyword evidence="2" id="KW-0964">Secreted</keyword>
<proteinExistence type="predicted"/>
<protein>
    <recommendedName>
        <fullName evidence="6">C1q domain-containing protein</fullName>
    </recommendedName>
</protein>
<feature type="region of interest" description="Disordered" evidence="5">
    <location>
        <begin position="1"/>
        <end position="32"/>
    </location>
</feature>
<keyword evidence="4" id="KW-0175">Coiled coil</keyword>
<keyword evidence="8" id="KW-1185">Reference proteome</keyword>
<dbReference type="GeneTree" id="ENSGT00940000163520"/>
<reference evidence="7" key="3">
    <citation type="submission" date="2025-09" db="UniProtKB">
        <authorList>
            <consortium name="Ensembl"/>
        </authorList>
    </citation>
    <scope>IDENTIFICATION</scope>
</reference>
<dbReference type="Proteomes" id="UP000265140">
    <property type="component" value="Chromosome 23"/>
</dbReference>
<dbReference type="Gene3D" id="2.60.120.40">
    <property type="match status" value="1"/>
</dbReference>
<dbReference type="Ensembl" id="ENSELUT00000108814.1">
    <property type="protein sequence ID" value="ENSELUP00000082354.1"/>
    <property type="gene ID" value="ENSELUG00000045161.1"/>
</dbReference>